<evidence type="ECO:0000256" key="1">
    <source>
        <dbReference type="SAM" id="MobiDB-lite"/>
    </source>
</evidence>
<feature type="compositionally biased region" description="Polar residues" evidence="1">
    <location>
        <begin position="311"/>
        <end position="321"/>
    </location>
</feature>
<name>A0A4Q4N384_ALTAL</name>
<sequence length="321" mass="35654">MHLFLLTVYGDRPWHKKIEQNEYILESSDLTREIQSQNWNEEIKPGENVYITIIIKRKGAMSNTSCRRCRAINVQKICGDKEMKCLSCGLISGVTQIVLEAEGLDPGSAINVFSAKETAAQATSSKTPQELAEELFSRIRYDCDLTPTSQSDLSLQPPDVPLLDYLRASTNPLQPFGGLNPAPGNMPSTNADVYNQRTTSDDLPVAEDALELMKISPRSSLSSRSSSPISGAWVDRDREVVSSERKPILNPDIILDEFISAGLISNESKHYAPKKDSTSRDREKPYESRNKKSNHGVLRAQHDVPQAPKATPQSNVTPEQE</sequence>
<evidence type="ECO:0000313" key="2">
    <source>
        <dbReference type="EMBL" id="RYN69261.1"/>
    </source>
</evidence>
<gene>
    <name evidence="2" type="ORF">AA0117_g10913</name>
</gene>
<reference evidence="3" key="1">
    <citation type="journal article" date="2019" name="bioRxiv">
        <title>Genomics, evolutionary history and diagnostics of the Alternaria alternata species group including apple and Asian pear pathotypes.</title>
        <authorList>
            <person name="Armitage A.D."/>
            <person name="Cockerton H.M."/>
            <person name="Sreenivasaprasad S."/>
            <person name="Woodhall J.W."/>
            <person name="Lane C.R."/>
            <person name="Harrison R.J."/>
            <person name="Clarkson J.P."/>
        </authorList>
    </citation>
    <scope>NUCLEOTIDE SEQUENCE [LARGE SCALE GENOMIC DNA]</scope>
    <source>
        <strain evidence="3">FERA 1177</strain>
    </source>
</reference>
<comment type="caution">
    <text evidence="2">The sequence shown here is derived from an EMBL/GenBank/DDBJ whole genome shotgun (WGS) entry which is preliminary data.</text>
</comment>
<feature type="compositionally biased region" description="Basic and acidic residues" evidence="1">
    <location>
        <begin position="269"/>
        <end position="290"/>
    </location>
</feature>
<organism evidence="2 3">
    <name type="scientific">Alternaria alternata</name>
    <name type="common">Alternaria rot fungus</name>
    <name type="synonym">Torula alternata</name>
    <dbReference type="NCBI Taxonomy" id="5599"/>
    <lineage>
        <taxon>Eukaryota</taxon>
        <taxon>Fungi</taxon>
        <taxon>Dikarya</taxon>
        <taxon>Ascomycota</taxon>
        <taxon>Pezizomycotina</taxon>
        <taxon>Dothideomycetes</taxon>
        <taxon>Pleosporomycetidae</taxon>
        <taxon>Pleosporales</taxon>
        <taxon>Pleosporineae</taxon>
        <taxon>Pleosporaceae</taxon>
        <taxon>Alternaria</taxon>
        <taxon>Alternaria sect. Alternaria</taxon>
        <taxon>Alternaria alternata complex</taxon>
    </lineage>
</organism>
<proteinExistence type="predicted"/>
<evidence type="ECO:0000313" key="3">
    <source>
        <dbReference type="Proteomes" id="UP000291422"/>
    </source>
</evidence>
<dbReference type="AlphaFoldDB" id="A0A4Q4N384"/>
<dbReference type="VEuPathDB" id="FungiDB:CC77DRAFT_1013838"/>
<feature type="region of interest" description="Disordered" evidence="1">
    <location>
        <begin position="269"/>
        <end position="321"/>
    </location>
</feature>
<dbReference type="Proteomes" id="UP000291422">
    <property type="component" value="Unassembled WGS sequence"/>
</dbReference>
<dbReference type="EMBL" id="PDXD01000045">
    <property type="protein sequence ID" value="RYN69261.1"/>
    <property type="molecule type" value="Genomic_DNA"/>
</dbReference>
<protein>
    <submittedName>
        <fullName evidence="2">Uncharacterized protein</fullName>
    </submittedName>
</protein>
<accession>A0A4Q4N384</accession>